<dbReference type="EMBL" id="ML992665">
    <property type="protein sequence ID" value="KAF2215742.1"/>
    <property type="molecule type" value="Genomic_DNA"/>
</dbReference>
<dbReference type="Proteomes" id="UP000799539">
    <property type="component" value="Unassembled WGS sequence"/>
</dbReference>
<sequence>MSDPALSACSASFGRVSSWPGNLHPATRHGLPRESIADALAATGWLRDRYNV</sequence>
<gene>
    <name evidence="1" type="ORF">CERZMDRAFT_89978</name>
</gene>
<protein>
    <submittedName>
        <fullName evidence="1">Uncharacterized protein</fullName>
    </submittedName>
</protein>
<organism evidence="1 2">
    <name type="scientific">Cercospora zeae-maydis SCOH1-5</name>
    <dbReference type="NCBI Taxonomy" id="717836"/>
    <lineage>
        <taxon>Eukaryota</taxon>
        <taxon>Fungi</taxon>
        <taxon>Dikarya</taxon>
        <taxon>Ascomycota</taxon>
        <taxon>Pezizomycotina</taxon>
        <taxon>Dothideomycetes</taxon>
        <taxon>Dothideomycetidae</taxon>
        <taxon>Mycosphaerellales</taxon>
        <taxon>Mycosphaerellaceae</taxon>
        <taxon>Cercospora</taxon>
    </lineage>
</organism>
<accession>A0A6A6FQK6</accession>
<name>A0A6A6FQK6_9PEZI</name>
<proteinExistence type="predicted"/>
<evidence type="ECO:0000313" key="1">
    <source>
        <dbReference type="EMBL" id="KAF2215742.1"/>
    </source>
</evidence>
<reference evidence="1" key="1">
    <citation type="journal article" date="2020" name="Stud. Mycol.">
        <title>101 Dothideomycetes genomes: a test case for predicting lifestyles and emergence of pathogens.</title>
        <authorList>
            <person name="Haridas S."/>
            <person name="Albert R."/>
            <person name="Binder M."/>
            <person name="Bloem J."/>
            <person name="Labutti K."/>
            <person name="Salamov A."/>
            <person name="Andreopoulos B."/>
            <person name="Baker S."/>
            <person name="Barry K."/>
            <person name="Bills G."/>
            <person name="Bluhm B."/>
            <person name="Cannon C."/>
            <person name="Castanera R."/>
            <person name="Culley D."/>
            <person name="Daum C."/>
            <person name="Ezra D."/>
            <person name="Gonzalez J."/>
            <person name="Henrissat B."/>
            <person name="Kuo A."/>
            <person name="Liang C."/>
            <person name="Lipzen A."/>
            <person name="Lutzoni F."/>
            <person name="Magnuson J."/>
            <person name="Mondo S."/>
            <person name="Nolan M."/>
            <person name="Ohm R."/>
            <person name="Pangilinan J."/>
            <person name="Park H.-J."/>
            <person name="Ramirez L."/>
            <person name="Alfaro M."/>
            <person name="Sun H."/>
            <person name="Tritt A."/>
            <person name="Yoshinaga Y."/>
            <person name="Zwiers L.-H."/>
            <person name="Turgeon B."/>
            <person name="Goodwin S."/>
            <person name="Spatafora J."/>
            <person name="Crous P."/>
            <person name="Grigoriev I."/>
        </authorList>
    </citation>
    <scope>NUCLEOTIDE SEQUENCE</scope>
    <source>
        <strain evidence="1">SCOH1-5</strain>
    </source>
</reference>
<evidence type="ECO:0000313" key="2">
    <source>
        <dbReference type="Proteomes" id="UP000799539"/>
    </source>
</evidence>
<keyword evidence="2" id="KW-1185">Reference proteome</keyword>
<dbReference type="AlphaFoldDB" id="A0A6A6FQK6"/>